<name>K6XPH7_9ALTE</name>
<reference evidence="1 2" key="1">
    <citation type="journal article" date="2017" name="Antonie Van Leeuwenhoek">
        <title>Rhizobium rhizosphaerae sp. nov., a novel species isolated from rice rhizosphere.</title>
        <authorList>
            <person name="Zhao J.J."/>
            <person name="Zhang J."/>
            <person name="Zhang R.J."/>
            <person name="Zhang C.W."/>
            <person name="Yin H.Q."/>
            <person name="Zhang X.X."/>
        </authorList>
    </citation>
    <scope>NUCLEOTIDE SEQUENCE [LARGE SCALE GENOMIC DNA]</scope>
    <source>
        <strain evidence="1 2">E3</strain>
    </source>
</reference>
<accession>K6XPH7</accession>
<evidence type="ECO:0000313" key="1">
    <source>
        <dbReference type="EMBL" id="GAC13581.1"/>
    </source>
</evidence>
<protein>
    <submittedName>
        <fullName evidence="1">Uncharacterized protein</fullName>
    </submittedName>
</protein>
<gene>
    <name evidence="1" type="ORF">GLIP_0938</name>
</gene>
<evidence type="ECO:0000313" key="2">
    <source>
        <dbReference type="Proteomes" id="UP000006334"/>
    </source>
</evidence>
<dbReference type="AlphaFoldDB" id="K6XPH7"/>
<sequence length="40" mass="4354">MISDNLHITLALFCSGNDSVALGVLDFHLGVAYLFSIKEE</sequence>
<keyword evidence="2" id="KW-1185">Reference proteome</keyword>
<organism evidence="1 2">
    <name type="scientific">Aliiglaciecola lipolytica E3</name>
    <dbReference type="NCBI Taxonomy" id="1127673"/>
    <lineage>
        <taxon>Bacteria</taxon>
        <taxon>Pseudomonadati</taxon>
        <taxon>Pseudomonadota</taxon>
        <taxon>Gammaproteobacteria</taxon>
        <taxon>Alteromonadales</taxon>
        <taxon>Alteromonadaceae</taxon>
        <taxon>Aliiglaciecola</taxon>
    </lineage>
</organism>
<comment type="caution">
    <text evidence="1">The sequence shown here is derived from an EMBL/GenBank/DDBJ whole genome shotgun (WGS) entry which is preliminary data.</text>
</comment>
<dbReference type="EMBL" id="BAEN01000021">
    <property type="protein sequence ID" value="GAC13581.1"/>
    <property type="molecule type" value="Genomic_DNA"/>
</dbReference>
<proteinExistence type="predicted"/>
<dbReference type="Proteomes" id="UP000006334">
    <property type="component" value="Unassembled WGS sequence"/>
</dbReference>